<dbReference type="InterPro" id="IPR050469">
    <property type="entry name" value="Diguanylate_Cyclase"/>
</dbReference>
<evidence type="ECO:0000313" key="6">
    <source>
        <dbReference type="EMBL" id="PCK32123.1"/>
    </source>
</evidence>
<dbReference type="SMART" id="SM00267">
    <property type="entry name" value="GGDEF"/>
    <property type="match status" value="1"/>
</dbReference>
<accession>A0A2A5JRP6</accession>
<dbReference type="RefSeq" id="WP_099641763.1">
    <property type="nucleotide sequence ID" value="NZ_NKHF01000040.1"/>
</dbReference>
<dbReference type="PANTHER" id="PTHR45138:SF9">
    <property type="entry name" value="DIGUANYLATE CYCLASE DGCM-RELATED"/>
    <property type="match status" value="1"/>
</dbReference>
<dbReference type="SMART" id="SM00448">
    <property type="entry name" value="REC"/>
    <property type="match status" value="1"/>
</dbReference>
<protein>
    <recommendedName>
        <fullName evidence="1">diguanylate cyclase</fullName>
        <ecNumber evidence="1">2.7.7.65</ecNumber>
    </recommendedName>
</protein>
<dbReference type="Gene3D" id="3.40.50.2300">
    <property type="match status" value="1"/>
</dbReference>
<dbReference type="InterPro" id="IPR043128">
    <property type="entry name" value="Rev_trsase/Diguanyl_cyclase"/>
</dbReference>
<keyword evidence="7" id="KW-1185">Reference proteome</keyword>
<dbReference type="GO" id="GO:0043709">
    <property type="term" value="P:cell adhesion involved in single-species biofilm formation"/>
    <property type="evidence" value="ECO:0007669"/>
    <property type="project" value="TreeGrafter"/>
</dbReference>
<dbReference type="AlphaFoldDB" id="A0A2A5JRP6"/>
<dbReference type="CDD" id="cd01949">
    <property type="entry name" value="GGDEF"/>
    <property type="match status" value="1"/>
</dbReference>
<proteinExistence type="predicted"/>
<dbReference type="Proteomes" id="UP000228621">
    <property type="component" value="Unassembled WGS sequence"/>
</dbReference>
<dbReference type="InterPro" id="IPR001789">
    <property type="entry name" value="Sig_transdc_resp-reg_receiver"/>
</dbReference>
<dbReference type="GO" id="GO:1902201">
    <property type="term" value="P:negative regulation of bacterial-type flagellum-dependent cell motility"/>
    <property type="evidence" value="ECO:0007669"/>
    <property type="project" value="TreeGrafter"/>
</dbReference>
<organism evidence="6 7">
    <name type="scientific">Pseudoalteromonas piscicida</name>
    <dbReference type="NCBI Taxonomy" id="43662"/>
    <lineage>
        <taxon>Bacteria</taxon>
        <taxon>Pseudomonadati</taxon>
        <taxon>Pseudomonadota</taxon>
        <taxon>Gammaproteobacteria</taxon>
        <taxon>Alteromonadales</taxon>
        <taxon>Pseudoalteromonadaceae</taxon>
        <taxon>Pseudoalteromonas</taxon>
    </lineage>
</organism>
<dbReference type="OrthoDB" id="9812260at2"/>
<evidence type="ECO:0000313" key="7">
    <source>
        <dbReference type="Proteomes" id="UP000228621"/>
    </source>
</evidence>
<evidence type="ECO:0000259" key="5">
    <source>
        <dbReference type="PROSITE" id="PS50887"/>
    </source>
</evidence>
<feature type="modified residue" description="4-aspartylphosphate" evidence="3">
    <location>
        <position position="54"/>
    </location>
</feature>
<comment type="catalytic activity">
    <reaction evidence="2">
        <text>2 GTP = 3',3'-c-di-GMP + 2 diphosphate</text>
        <dbReference type="Rhea" id="RHEA:24898"/>
        <dbReference type="ChEBI" id="CHEBI:33019"/>
        <dbReference type="ChEBI" id="CHEBI:37565"/>
        <dbReference type="ChEBI" id="CHEBI:58805"/>
        <dbReference type="EC" id="2.7.7.65"/>
    </reaction>
</comment>
<reference evidence="7" key="1">
    <citation type="journal article" date="2019" name="Genome Announc.">
        <title>Draft Genome Sequence of Pseudoalteromonas piscicida Strain 36Y ROTHPW, an Hypersaline Seawater Isolate from the South Coast of Sonora, Mexico.</title>
        <authorList>
            <person name="Sanchez-Diaz R."/>
            <person name="Molina-Garza Z.J."/>
            <person name="Cruz-Suarez L.E."/>
            <person name="Selvin J."/>
            <person name="Kiran G.S."/>
            <person name="Ibarra-Gamez J.C."/>
            <person name="Gomez-Gil B."/>
            <person name="Galaviz-Silva L."/>
        </authorList>
    </citation>
    <scope>NUCLEOTIDE SEQUENCE [LARGE SCALE GENOMIC DNA]</scope>
    <source>
        <strain evidence="7">36Y_RITHPW</strain>
    </source>
</reference>
<dbReference type="GO" id="GO:0000160">
    <property type="term" value="P:phosphorelay signal transduction system"/>
    <property type="evidence" value="ECO:0007669"/>
    <property type="project" value="InterPro"/>
</dbReference>
<sequence>MQQAEHIFIIDDDPINKMVLINTLSDEHRLSHCVNTERSIDEIKAGSVDLIIIDVLMAEGSGFYVLEQLKKDENTYGIPVVVISGSVSFKDEARGLELGAVDYITKPFNPLILKARIKNHLAIKKKNDLLEKLVSLDGLTELPNRRRLDEVMKSSLHSATVEQQAFTLMLVEVDYFKTFNEHYGYMHGDNCLFKVAKALEQAAARYSLFIGRFDGTRFALVLTQYNIDMVKEIAQTLHDEVNTLKIPHIASPICAHVSVSVGAVHVYIDTHCVHDVYVQADTQHKSEVGELIKMADNALALAQKQQSTIYIKEI</sequence>
<dbReference type="SUPFAM" id="SSF55073">
    <property type="entry name" value="Nucleotide cyclase"/>
    <property type="match status" value="1"/>
</dbReference>
<dbReference type="PROSITE" id="PS50110">
    <property type="entry name" value="RESPONSE_REGULATORY"/>
    <property type="match status" value="1"/>
</dbReference>
<dbReference type="PANTHER" id="PTHR45138">
    <property type="entry name" value="REGULATORY COMPONENTS OF SENSORY TRANSDUCTION SYSTEM"/>
    <property type="match status" value="1"/>
</dbReference>
<evidence type="ECO:0000256" key="3">
    <source>
        <dbReference type="PROSITE-ProRule" id="PRU00169"/>
    </source>
</evidence>
<dbReference type="Gene3D" id="3.30.70.270">
    <property type="match status" value="1"/>
</dbReference>
<gene>
    <name evidence="6" type="ORF">CEX98_09115</name>
</gene>
<name>A0A2A5JRP6_PSEO7</name>
<keyword evidence="3" id="KW-0597">Phosphoprotein</keyword>
<dbReference type="InterPro" id="IPR000160">
    <property type="entry name" value="GGDEF_dom"/>
</dbReference>
<evidence type="ECO:0000259" key="4">
    <source>
        <dbReference type="PROSITE" id="PS50110"/>
    </source>
</evidence>
<evidence type="ECO:0000256" key="2">
    <source>
        <dbReference type="ARBA" id="ARBA00034247"/>
    </source>
</evidence>
<feature type="domain" description="GGDEF" evidence="5">
    <location>
        <begin position="164"/>
        <end position="304"/>
    </location>
</feature>
<dbReference type="NCBIfam" id="TIGR00254">
    <property type="entry name" value="GGDEF"/>
    <property type="match status" value="1"/>
</dbReference>
<dbReference type="InterPro" id="IPR029787">
    <property type="entry name" value="Nucleotide_cyclase"/>
</dbReference>
<dbReference type="PROSITE" id="PS50887">
    <property type="entry name" value="GGDEF"/>
    <property type="match status" value="1"/>
</dbReference>
<dbReference type="EMBL" id="NKHF01000040">
    <property type="protein sequence ID" value="PCK32123.1"/>
    <property type="molecule type" value="Genomic_DNA"/>
</dbReference>
<dbReference type="SUPFAM" id="SSF52172">
    <property type="entry name" value="CheY-like"/>
    <property type="match status" value="1"/>
</dbReference>
<dbReference type="Pfam" id="PF00990">
    <property type="entry name" value="GGDEF"/>
    <property type="match status" value="1"/>
</dbReference>
<dbReference type="InterPro" id="IPR011006">
    <property type="entry name" value="CheY-like_superfamily"/>
</dbReference>
<evidence type="ECO:0000256" key="1">
    <source>
        <dbReference type="ARBA" id="ARBA00012528"/>
    </source>
</evidence>
<dbReference type="GO" id="GO:0005886">
    <property type="term" value="C:plasma membrane"/>
    <property type="evidence" value="ECO:0007669"/>
    <property type="project" value="TreeGrafter"/>
</dbReference>
<dbReference type="GO" id="GO:0052621">
    <property type="term" value="F:diguanylate cyclase activity"/>
    <property type="evidence" value="ECO:0007669"/>
    <property type="project" value="UniProtKB-EC"/>
</dbReference>
<feature type="domain" description="Response regulatory" evidence="4">
    <location>
        <begin position="6"/>
        <end position="121"/>
    </location>
</feature>
<comment type="caution">
    <text evidence="6">The sequence shown here is derived from an EMBL/GenBank/DDBJ whole genome shotgun (WGS) entry which is preliminary data.</text>
</comment>
<dbReference type="Pfam" id="PF00072">
    <property type="entry name" value="Response_reg"/>
    <property type="match status" value="1"/>
</dbReference>
<dbReference type="EC" id="2.7.7.65" evidence="1"/>